<feature type="region of interest" description="Disordered" evidence="1">
    <location>
        <begin position="126"/>
        <end position="150"/>
    </location>
</feature>
<dbReference type="EMBL" id="DS547177">
    <property type="protein sequence ID" value="EDQ99027.1"/>
    <property type="molecule type" value="Genomic_DNA"/>
</dbReference>
<proteinExistence type="predicted"/>
<dbReference type="Proteomes" id="UP000001194">
    <property type="component" value="Unassembled WGS sequence"/>
</dbReference>
<feature type="compositionally biased region" description="Polar residues" evidence="1">
    <location>
        <begin position="128"/>
        <end position="150"/>
    </location>
</feature>
<dbReference type="RefSeq" id="XP_001890335.1">
    <property type="nucleotide sequence ID" value="XM_001890300.1"/>
</dbReference>
<evidence type="ECO:0000313" key="2">
    <source>
        <dbReference type="EMBL" id="EDQ98365.1"/>
    </source>
</evidence>
<name>B0E2B3_LACBS</name>
<keyword evidence="4" id="KW-1185">Reference proteome</keyword>
<dbReference type="GeneID" id="6085982"/>
<reference evidence="3 4" key="1">
    <citation type="journal article" date="2008" name="Nature">
        <title>The genome of Laccaria bicolor provides insights into mycorrhizal symbiosis.</title>
        <authorList>
            <person name="Martin F."/>
            <person name="Aerts A."/>
            <person name="Ahren D."/>
            <person name="Brun A."/>
            <person name="Danchin E.G.J."/>
            <person name="Duchaussoy F."/>
            <person name="Gibon J."/>
            <person name="Kohler A."/>
            <person name="Lindquist E."/>
            <person name="Pereda V."/>
            <person name="Salamov A."/>
            <person name="Shapiro H.J."/>
            <person name="Wuyts J."/>
            <person name="Blaudez D."/>
            <person name="Buee M."/>
            <person name="Brokstein P."/>
            <person name="Canbaeck B."/>
            <person name="Cohen D."/>
            <person name="Courty P.E."/>
            <person name="Coutinho P.M."/>
            <person name="Delaruelle C."/>
            <person name="Detter J.C."/>
            <person name="Deveau A."/>
            <person name="DiFazio S."/>
            <person name="Duplessis S."/>
            <person name="Fraissinet-Tachet L."/>
            <person name="Lucic E."/>
            <person name="Frey-Klett P."/>
            <person name="Fourrey C."/>
            <person name="Feussner I."/>
            <person name="Gay G."/>
            <person name="Grimwood J."/>
            <person name="Hoegger P.J."/>
            <person name="Jain P."/>
            <person name="Kilaru S."/>
            <person name="Labbe J."/>
            <person name="Lin Y.C."/>
            <person name="Legue V."/>
            <person name="Le Tacon F."/>
            <person name="Marmeisse R."/>
            <person name="Melayah D."/>
            <person name="Montanini B."/>
            <person name="Muratet M."/>
            <person name="Nehls U."/>
            <person name="Niculita-Hirzel H."/>
            <person name="Oudot-Le Secq M.P."/>
            <person name="Peter M."/>
            <person name="Quesneville H."/>
            <person name="Rajashekar B."/>
            <person name="Reich M."/>
            <person name="Rouhier N."/>
            <person name="Schmutz J."/>
            <person name="Yin T."/>
            <person name="Chalot M."/>
            <person name="Henrissat B."/>
            <person name="Kuees U."/>
            <person name="Lucas S."/>
            <person name="Van de Peer Y."/>
            <person name="Podila G.K."/>
            <person name="Polle A."/>
            <person name="Pukkila P.J."/>
            <person name="Richardson P.M."/>
            <person name="Rouze P."/>
            <person name="Sanders I.R."/>
            <person name="Stajich J.E."/>
            <person name="Tunlid A."/>
            <person name="Tuskan G."/>
            <person name="Grigoriev I.V."/>
        </authorList>
    </citation>
    <scope>NUCLEOTIDE SEQUENCE [LARGE SCALE GENOMIC DNA]</scope>
    <source>
        <strain evidence="4">S238N-H82 / ATCC MYA-4686</strain>
    </source>
</reference>
<gene>
    <name evidence="3" type="ORF">LACBIDRAFT_296035</name>
    <name evidence="2" type="ORF">LACBIDRAFT_336022</name>
</gene>
<dbReference type="KEGG" id="lbc:LACBIDRAFT_296035"/>
<accession>B0E2B3</accession>
<evidence type="ECO:0000313" key="3">
    <source>
        <dbReference type="EMBL" id="EDQ99027.1"/>
    </source>
</evidence>
<dbReference type="AlphaFoldDB" id="B0E2B3"/>
<dbReference type="HOGENOM" id="CLU_1496479_0_0_1"/>
<evidence type="ECO:0000256" key="1">
    <source>
        <dbReference type="SAM" id="MobiDB-lite"/>
    </source>
</evidence>
<dbReference type="InParanoid" id="B0E2B3"/>
<sequence>MGETRGSSSGAAGMGGWMEADTDEVSTGGLVGVAGIIGEAGVGKGDTIHGGEMSGGEMGGGEVGVGIGGFDGEFGIAGVSDEGGGNPEDGCSGREMGGRGIWDCVGDLGNRSRTTSQESRLLEESRYSQKQQIHYGDTTRNLEQTRHSGSTFSHPSSAFFAFLVIPLPTIVLTNPHEIRS</sequence>
<feature type="compositionally biased region" description="Low complexity" evidence="1">
    <location>
        <begin position="1"/>
        <end position="11"/>
    </location>
</feature>
<dbReference type="KEGG" id="lbc:LACBIDRAFT_336022"/>
<dbReference type="GeneID" id="6086641"/>
<dbReference type="RefSeq" id="XP_001890986.1">
    <property type="nucleotide sequence ID" value="XM_001890951.1"/>
</dbReference>
<organism evidence="4">
    <name type="scientific">Laccaria bicolor (strain S238N-H82 / ATCC MYA-4686)</name>
    <name type="common">Bicoloured deceiver</name>
    <name type="synonym">Laccaria laccata var. bicolor</name>
    <dbReference type="NCBI Taxonomy" id="486041"/>
    <lineage>
        <taxon>Eukaryota</taxon>
        <taxon>Fungi</taxon>
        <taxon>Dikarya</taxon>
        <taxon>Basidiomycota</taxon>
        <taxon>Agaricomycotina</taxon>
        <taxon>Agaricomycetes</taxon>
        <taxon>Agaricomycetidae</taxon>
        <taxon>Agaricales</taxon>
        <taxon>Agaricineae</taxon>
        <taxon>Hydnangiaceae</taxon>
        <taxon>Laccaria</taxon>
    </lineage>
</organism>
<evidence type="ECO:0000313" key="4">
    <source>
        <dbReference type="Proteomes" id="UP000001194"/>
    </source>
</evidence>
<dbReference type="EMBL" id="DS547317">
    <property type="protein sequence ID" value="EDQ98365.1"/>
    <property type="molecule type" value="Genomic_DNA"/>
</dbReference>
<protein>
    <submittedName>
        <fullName evidence="3">Predicted protein</fullName>
    </submittedName>
</protein>
<feature type="region of interest" description="Disordered" evidence="1">
    <location>
        <begin position="1"/>
        <end position="20"/>
    </location>
</feature>